<gene>
    <name evidence="2" type="ORF">ACFSKX_18480</name>
</gene>
<feature type="domain" description="AB hydrolase-1" evidence="1">
    <location>
        <begin position="3"/>
        <end position="214"/>
    </location>
</feature>
<dbReference type="InterPro" id="IPR000073">
    <property type="entry name" value="AB_hydrolase_1"/>
</dbReference>
<keyword evidence="3" id="KW-1185">Reference proteome</keyword>
<dbReference type="Gene3D" id="3.40.50.1820">
    <property type="entry name" value="alpha/beta hydrolase"/>
    <property type="match status" value="1"/>
</dbReference>
<keyword evidence="2" id="KW-0378">Hydrolase</keyword>
<proteinExistence type="predicted"/>
<reference evidence="3" key="1">
    <citation type="journal article" date="2019" name="Int. J. Syst. Evol. Microbiol.">
        <title>The Global Catalogue of Microorganisms (GCM) 10K type strain sequencing project: providing services to taxonomists for standard genome sequencing and annotation.</title>
        <authorList>
            <consortium name="The Broad Institute Genomics Platform"/>
            <consortium name="The Broad Institute Genome Sequencing Center for Infectious Disease"/>
            <person name="Wu L."/>
            <person name="Ma J."/>
        </authorList>
    </citation>
    <scope>NUCLEOTIDE SEQUENCE [LARGE SCALE GENOMIC DNA]</scope>
    <source>
        <strain evidence="3">KCTC 12848</strain>
    </source>
</reference>
<name>A0ABW5EJB3_9GAMM</name>
<dbReference type="Pfam" id="PF12697">
    <property type="entry name" value="Abhydrolase_6"/>
    <property type="match status" value="1"/>
</dbReference>
<dbReference type="InterPro" id="IPR029058">
    <property type="entry name" value="AB_hydrolase_fold"/>
</dbReference>
<dbReference type="Proteomes" id="UP001597425">
    <property type="component" value="Unassembled WGS sequence"/>
</dbReference>
<evidence type="ECO:0000313" key="2">
    <source>
        <dbReference type="EMBL" id="MFD2312410.1"/>
    </source>
</evidence>
<protein>
    <submittedName>
        <fullName evidence="2">Alpha/beta fold hydrolase</fullName>
    </submittedName>
</protein>
<sequence length="229" mass="24937">MNILLLPGMDGTGSLFEPFVACVPGGYKVTPLSLRQEPCLSYADQAAHALSRIGDDDTIIVAESYSGRIAYEIAQKQISNIRHIVFAASFLTKPSALARIAPLLPPQLLKSGLVPSPIIGKLAFGRASTRALTDRLKESLGKVDNAVLRHRLRQVSTLQVPGQKIDIPCTYIRPKDDKLVSPRAAEFFKSVCPDLAIREVEGSHFVLQSNPRECWEVIQKVAQPLIAGG</sequence>
<dbReference type="SUPFAM" id="SSF53474">
    <property type="entry name" value="alpha/beta-Hydrolases"/>
    <property type="match status" value="1"/>
</dbReference>
<evidence type="ECO:0000259" key="1">
    <source>
        <dbReference type="Pfam" id="PF12697"/>
    </source>
</evidence>
<dbReference type="GO" id="GO:0016787">
    <property type="term" value="F:hydrolase activity"/>
    <property type="evidence" value="ECO:0007669"/>
    <property type="project" value="UniProtKB-KW"/>
</dbReference>
<dbReference type="EMBL" id="JBHUJD010000041">
    <property type="protein sequence ID" value="MFD2312410.1"/>
    <property type="molecule type" value="Genomic_DNA"/>
</dbReference>
<accession>A0ABW5EJB3</accession>
<evidence type="ECO:0000313" key="3">
    <source>
        <dbReference type="Proteomes" id="UP001597425"/>
    </source>
</evidence>
<organism evidence="2 3">
    <name type="scientific">Microbulbifer halophilus</name>
    <dbReference type="NCBI Taxonomy" id="453963"/>
    <lineage>
        <taxon>Bacteria</taxon>
        <taxon>Pseudomonadati</taxon>
        <taxon>Pseudomonadota</taxon>
        <taxon>Gammaproteobacteria</taxon>
        <taxon>Cellvibrionales</taxon>
        <taxon>Microbulbiferaceae</taxon>
        <taxon>Microbulbifer</taxon>
    </lineage>
</organism>
<dbReference type="RefSeq" id="WP_265723212.1">
    <property type="nucleotide sequence ID" value="NZ_JAPIVK010000042.1"/>
</dbReference>
<comment type="caution">
    <text evidence="2">The sequence shown here is derived from an EMBL/GenBank/DDBJ whole genome shotgun (WGS) entry which is preliminary data.</text>
</comment>